<comment type="subunit">
    <text evidence="12">Forms a complex with SecF. Part of the essential Sec protein translocation apparatus which comprises SecA, SecYEG and auxiliary proteins SecDF-YajC and YidC.</text>
</comment>
<dbReference type="GO" id="GO:0005886">
    <property type="term" value="C:plasma membrane"/>
    <property type="evidence" value="ECO:0007669"/>
    <property type="project" value="UniProtKB-SubCell"/>
</dbReference>
<dbReference type="InterPro" id="IPR054384">
    <property type="entry name" value="SecDF_P1_head"/>
</dbReference>
<dbReference type="Pfam" id="PF02355">
    <property type="entry name" value="SecD_SecF_C"/>
    <property type="match status" value="1"/>
</dbReference>
<evidence type="ECO:0000256" key="11">
    <source>
        <dbReference type="ARBA" id="ARBA00068220"/>
    </source>
</evidence>
<feature type="domain" description="Protein translocase subunit SecDF P1" evidence="15">
    <location>
        <begin position="227"/>
        <end position="285"/>
    </location>
</feature>
<name>A0A451DK28_9GAMM</name>
<evidence type="ECO:0000256" key="5">
    <source>
        <dbReference type="ARBA" id="ARBA00022692"/>
    </source>
</evidence>
<dbReference type="InterPro" id="IPR022646">
    <property type="entry name" value="SecD/SecF_CS"/>
</dbReference>
<dbReference type="Pfam" id="PF21760">
    <property type="entry name" value="SecD_1st"/>
    <property type="match status" value="1"/>
</dbReference>
<dbReference type="InterPro" id="IPR048631">
    <property type="entry name" value="SecD_1st"/>
</dbReference>
<comment type="caution">
    <text evidence="12">Lacks conserved residue(s) required for the propagation of feature annotation.</text>
</comment>
<accession>A0A451DK28</accession>
<dbReference type="Pfam" id="PF13721">
    <property type="entry name" value="SecD-TM1"/>
    <property type="match status" value="1"/>
</dbReference>
<keyword evidence="7 12" id="KW-1133">Transmembrane helix</keyword>
<dbReference type="GO" id="GO:0043952">
    <property type="term" value="P:protein transport by the Sec complex"/>
    <property type="evidence" value="ECO:0007669"/>
    <property type="project" value="UniProtKB-UniRule"/>
</dbReference>
<evidence type="ECO:0000256" key="4">
    <source>
        <dbReference type="ARBA" id="ARBA00022519"/>
    </source>
</evidence>
<dbReference type="PANTHER" id="PTHR30081">
    <property type="entry name" value="PROTEIN-EXPORT MEMBRANE PROTEIN SEC"/>
    <property type="match status" value="1"/>
</dbReference>
<dbReference type="GO" id="GO:0065002">
    <property type="term" value="P:intracellular protein transmembrane transport"/>
    <property type="evidence" value="ECO:0007669"/>
    <property type="project" value="UniProtKB-UniRule"/>
</dbReference>
<dbReference type="InterPro" id="IPR022813">
    <property type="entry name" value="SecD/SecF_arch_bac"/>
</dbReference>
<feature type="transmembrane region" description="Helical" evidence="12">
    <location>
        <begin position="473"/>
        <end position="493"/>
    </location>
</feature>
<dbReference type="FunFam" id="3.30.70.3400:FF:000001">
    <property type="entry name" value="Protein translocase subunit SecD"/>
    <property type="match status" value="1"/>
</dbReference>
<comment type="similarity">
    <text evidence="10 12">Belongs to the SecD/SecF family. SecD subfamily.</text>
</comment>
<dbReference type="AlphaFoldDB" id="A0A451DK28"/>
<dbReference type="SUPFAM" id="SSF82866">
    <property type="entry name" value="Multidrug efflux transporter AcrB transmembrane domain"/>
    <property type="match status" value="1"/>
</dbReference>
<dbReference type="Gene3D" id="3.30.70.260">
    <property type="match status" value="1"/>
</dbReference>
<dbReference type="GO" id="GO:0015450">
    <property type="term" value="F:protein-transporting ATPase activity"/>
    <property type="evidence" value="ECO:0007669"/>
    <property type="project" value="InterPro"/>
</dbReference>
<feature type="transmembrane region" description="Helical" evidence="12">
    <location>
        <begin position="540"/>
        <end position="567"/>
    </location>
</feature>
<dbReference type="InterPro" id="IPR005791">
    <property type="entry name" value="SecD"/>
</dbReference>
<keyword evidence="6 12" id="KW-0653">Protein transport</keyword>
<dbReference type="Proteomes" id="UP000294462">
    <property type="component" value="Chromosome"/>
</dbReference>
<dbReference type="NCBIfam" id="TIGR00916">
    <property type="entry name" value="2A0604s01"/>
    <property type="match status" value="1"/>
</dbReference>
<evidence type="ECO:0000256" key="9">
    <source>
        <dbReference type="ARBA" id="ARBA00023136"/>
    </source>
</evidence>
<proteinExistence type="inferred from homology"/>
<comment type="subcellular location">
    <subcellularLocation>
        <location evidence="1">Cell inner membrane</location>
        <topology evidence="1">Multi-pass membrane protein</topology>
    </subcellularLocation>
    <subcellularLocation>
        <location evidence="12">Cell membrane</location>
        <topology evidence="12">Multi-pass membrane protein</topology>
    </subcellularLocation>
</comment>
<evidence type="ECO:0000256" key="1">
    <source>
        <dbReference type="ARBA" id="ARBA00004429"/>
    </source>
</evidence>
<evidence type="ECO:0000313" key="18">
    <source>
        <dbReference type="Proteomes" id="UP000294462"/>
    </source>
</evidence>
<keyword evidence="2 12" id="KW-0813">Transport</keyword>
<dbReference type="PANTHER" id="PTHR30081:SF1">
    <property type="entry name" value="PROTEIN TRANSLOCASE SUBUNIT SECD"/>
    <property type="match status" value="1"/>
</dbReference>
<dbReference type="FunFam" id="3.30.1360.200:FF:000001">
    <property type="entry name" value="Protein translocase subunit SecD"/>
    <property type="match status" value="1"/>
</dbReference>
<feature type="domain" description="SecD export protein N-terminal TM" evidence="14">
    <location>
        <begin position="2"/>
        <end position="103"/>
    </location>
</feature>
<dbReference type="InterPro" id="IPR027398">
    <property type="entry name" value="SecD-TM"/>
</dbReference>
<evidence type="ECO:0000256" key="2">
    <source>
        <dbReference type="ARBA" id="ARBA00022448"/>
    </source>
</evidence>
<evidence type="ECO:0000256" key="6">
    <source>
        <dbReference type="ARBA" id="ARBA00022927"/>
    </source>
</evidence>
<evidence type="ECO:0000256" key="3">
    <source>
        <dbReference type="ARBA" id="ARBA00022475"/>
    </source>
</evidence>
<protein>
    <recommendedName>
        <fullName evidence="11 12">Protein translocase subunit SecD</fullName>
    </recommendedName>
</protein>
<dbReference type="FunFam" id="1.20.1640.10:FF:000004">
    <property type="entry name" value="Protein translocase subunit SecD"/>
    <property type="match status" value="1"/>
</dbReference>
<keyword evidence="9 12" id="KW-0472">Membrane</keyword>
<keyword evidence="4" id="KW-0997">Cell inner membrane</keyword>
<feature type="domain" description="Protein export membrane protein SecD/SecF C-terminal" evidence="13">
    <location>
        <begin position="429"/>
        <end position="596"/>
    </location>
</feature>
<evidence type="ECO:0000259" key="16">
    <source>
        <dbReference type="Pfam" id="PF22599"/>
    </source>
</evidence>
<organism evidence="17 18">
    <name type="scientific">Candidatus Erwinia haradaeae</name>
    <dbReference type="NCBI Taxonomy" id="1922217"/>
    <lineage>
        <taxon>Bacteria</taxon>
        <taxon>Pseudomonadati</taxon>
        <taxon>Pseudomonadota</taxon>
        <taxon>Gammaproteobacteria</taxon>
        <taxon>Enterobacterales</taxon>
        <taxon>Erwiniaceae</taxon>
        <taxon>Erwinia</taxon>
    </lineage>
</organism>
<dbReference type="Pfam" id="PF22599">
    <property type="entry name" value="SecDF_P1_head"/>
    <property type="match status" value="1"/>
</dbReference>
<dbReference type="Gene3D" id="1.20.1640.10">
    <property type="entry name" value="Multidrug efflux transporter AcrB transmembrane domain"/>
    <property type="match status" value="1"/>
</dbReference>
<dbReference type="InterPro" id="IPR048634">
    <property type="entry name" value="SecD_SecF_C"/>
</dbReference>
<keyword evidence="8 12" id="KW-0811">Translocation</keyword>
<dbReference type="OrthoDB" id="9805019at2"/>
<dbReference type="GO" id="GO:0006605">
    <property type="term" value="P:protein targeting"/>
    <property type="evidence" value="ECO:0007669"/>
    <property type="project" value="UniProtKB-UniRule"/>
</dbReference>
<evidence type="ECO:0000256" key="10">
    <source>
        <dbReference type="ARBA" id="ARBA00060774"/>
    </source>
</evidence>
<dbReference type="NCBIfam" id="TIGR01129">
    <property type="entry name" value="secD"/>
    <property type="match status" value="1"/>
</dbReference>
<sequence>MLNRYPLWKYLMLILTLLIGLLYALPNLYGEDPAIQITSARKKIMNKNILTKIQNALKQKNIESKSVILGSDDILIRFISTDLQLKGHEVITRLLGKDYIVALNLAPAIPKWLSMLSANPMKLGLDLRGGVHFLVDVDMDTIMSKLQDNILDKLRQTLTMQGMPYINLLKGNQYEVLLRFRDTVSCDNFIKYLVSCHSDMVIQKHVGHLLTVRASDQRIQTAREYALQQNIHILRNRVTQLGLADILVQRQGEHRIIVELPGIQDTARAKEILGATAMLEFRLVNTMSDANGVIPDDSELKETRDGQAVVVYKKAILTGDHIIDSTYSTNEYNEPQVNILLDNSGGNIMSSFTRKHIGKAIATIFTEYRERSKRDINSHSALERHDEIINLARIQSSFGSSFCISGISYPQEARQLTLLLRAGALSAPIQIIEERIIGPSLALQNIKQGVTACVCGVVASIVFMIMRYKIFGLAATCALLANLILMVAIISVLPGATLTMPGIAGIVLTLVVAVDANVLINERIREELRNQRSIQKAIDVGYQAAFSSILDANITMLIKVIILYAVGSGSIKGFAITTGIGIATSMFTSLVGTRAIINLIYGGKRIHKLSI</sequence>
<feature type="transmembrane region" description="Helical" evidence="12">
    <location>
        <begin position="573"/>
        <end position="601"/>
    </location>
</feature>
<dbReference type="Gene3D" id="3.30.1360.200">
    <property type="match status" value="1"/>
</dbReference>
<keyword evidence="5 12" id="KW-0812">Transmembrane</keyword>
<feature type="transmembrane region" description="Helical" evidence="12">
    <location>
        <begin position="499"/>
        <end position="520"/>
    </location>
</feature>
<keyword evidence="18" id="KW-1185">Reference proteome</keyword>
<evidence type="ECO:0000256" key="8">
    <source>
        <dbReference type="ARBA" id="ARBA00023010"/>
    </source>
</evidence>
<comment type="function">
    <text evidence="12">Part of the Sec protein translocase complex. Interacts with the SecYEG preprotein conducting channel. SecDF uses the proton motive force (PMF) to complete protein translocation after the ATP-dependent function of SecA.</text>
</comment>
<keyword evidence="3 12" id="KW-1003">Cell membrane</keyword>
<evidence type="ECO:0000259" key="15">
    <source>
        <dbReference type="Pfam" id="PF21760"/>
    </source>
</evidence>
<dbReference type="InterPro" id="IPR055344">
    <property type="entry name" value="SecD_SecF_C_bact"/>
</dbReference>
<dbReference type="Pfam" id="PF07549">
    <property type="entry name" value="Sec_GG"/>
    <property type="match status" value="1"/>
</dbReference>
<reference evidence="17 18" key="1">
    <citation type="submission" date="2019-02" db="EMBL/GenBank/DDBJ databases">
        <authorList>
            <person name="Manzano-Marin A."/>
            <person name="Manzano-Marin A."/>
        </authorList>
    </citation>
    <scope>NUCLEOTIDE SEQUENCE [LARGE SCALE GENOMIC DNA]</scope>
    <source>
        <strain evidence="17 18">ErCipseudotaxifoliae</strain>
    </source>
</reference>
<gene>
    <name evidence="12 17" type="primary">secD</name>
    <name evidence="17" type="ORF">ERCIPSTX3056_409</name>
</gene>
<feature type="transmembrane region" description="Helical" evidence="12">
    <location>
        <begin position="449"/>
        <end position="466"/>
    </location>
</feature>
<evidence type="ECO:0000313" key="17">
    <source>
        <dbReference type="EMBL" id="VFP87070.1"/>
    </source>
</evidence>
<evidence type="ECO:0000256" key="12">
    <source>
        <dbReference type="HAMAP-Rule" id="MF_01463"/>
    </source>
</evidence>
<feature type="domain" description="SecDF P1 head subdomain" evidence="16">
    <location>
        <begin position="302"/>
        <end position="427"/>
    </location>
</feature>
<dbReference type="HAMAP" id="MF_01463_B">
    <property type="entry name" value="SecD_B"/>
    <property type="match status" value="1"/>
</dbReference>
<dbReference type="KEGG" id="ehd:ERCIPSTX3056_409"/>
<dbReference type="Gene3D" id="3.30.70.3400">
    <property type="match status" value="1"/>
</dbReference>
<evidence type="ECO:0000259" key="13">
    <source>
        <dbReference type="Pfam" id="PF02355"/>
    </source>
</evidence>
<dbReference type="EMBL" id="LR217725">
    <property type="protein sequence ID" value="VFP87070.1"/>
    <property type="molecule type" value="Genomic_DNA"/>
</dbReference>
<dbReference type="RefSeq" id="WP_072666300.1">
    <property type="nucleotide sequence ID" value="NZ_LR217725.1"/>
</dbReference>
<evidence type="ECO:0000256" key="7">
    <source>
        <dbReference type="ARBA" id="ARBA00022989"/>
    </source>
</evidence>
<evidence type="ECO:0000259" key="14">
    <source>
        <dbReference type="Pfam" id="PF13721"/>
    </source>
</evidence>